<dbReference type="SUPFAM" id="SSF55729">
    <property type="entry name" value="Acyl-CoA N-acyltransferases (Nat)"/>
    <property type="match status" value="1"/>
</dbReference>
<evidence type="ECO:0000259" key="2">
    <source>
        <dbReference type="PROSITE" id="PS51186"/>
    </source>
</evidence>
<evidence type="ECO:0000256" key="1">
    <source>
        <dbReference type="ARBA" id="ARBA00022679"/>
    </source>
</evidence>
<proteinExistence type="predicted"/>
<dbReference type="PANTHER" id="PTHR13947:SF37">
    <property type="entry name" value="LD18367P"/>
    <property type="match status" value="1"/>
</dbReference>
<name>A0ABW9XZ59_9BACL</name>
<gene>
    <name evidence="3" type="ORF">GT019_29460</name>
</gene>
<sequence>MFKSYEEQYKHEIVDLILYVQNTEFQLHINLDEQSDILDIPTHYIANGGNFWIALNEDGQVVGTIGLQRLSKDLYILKKFFIYEAYRGKGYSIGLFNSLVHYAKSHGVKTIILDTPSIAARSHRFYEKNGFEKIAKHDLPISYEYPDRNSVLYRLNLCRGPSVM</sequence>
<dbReference type="PROSITE" id="PS51186">
    <property type="entry name" value="GNAT"/>
    <property type="match status" value="1"/>
</dbReference>
<dbReference type="EMBL" id="JAAAMV010000034">
    <property type="protein sequence ID" value="NBD28012.1"/>
    <property type="molecule type" value="Genomic_DNA"/>
</dbReference>
<feature type="domain" description="N-acetyltransferase" evidence="2">
    <location>
        <begin position="1"/>
        <end position="158"/>
    </location>
</feature>
<evidence type="ECO:0000313" key="3">
    <source>
        <dbReference type="EMBL" id="NBD28012.1"/>
    </source>
</evidence>
<dbReference type="InterPro" id="IPR016181">
    <property type="entry name" value="Acyl_CoA_acyltransferase"/>
</dbReference>
<keyword evidence="1" id="KW-0808">Transferase</keyword>
<organism evidence="3 4">
    <name type="scientific">Paenibacillus glycinis</name>
    <dbReference type="NCBI Taxonomy" id="2697035"/>
    <lineage>
        <taxon>Bacteria</taxon>
        <taxon>Bacillati</taxon>
        <taxon>Bacillota</taxon>
        <taxon>Bacilli</taxon>
        <taxon>Bacillales</taxon>
        <taxon>Paenibacillaceae</taxon>
        <taxon>Paenibacillus</taxon>
    </lineage>
</organism>
<dbReference type="InterPro" id="IPR050769">
    <property type="entry name" value="NAT_camello-type"/>
</dbReference>
<dbReference type="CDD" id="cd04301">
    <property type="entry name" value="NAT_SF"/>
    <property type="match status" value="1"/>
</dbReference>
<accession>A0ABW9XZ59</accession>
<dbReference type="Gene3D" id="3.40.630.30">
    <property type="match status" value="1"/>
</dbReference>
<dbReference type="PANTHER" id="PTHR13947">
    <property type="entry name" value="GNAT FAMILY N-ACETYLTRANSFERASE"/>
    <property type="match status" value="1"/>
</dbReference>
<comment type="caution">
    <text evidence="3">The sequence shown here is derived from an EMBL/GenBank/DDBJ whole genome shotgun (WGS) entry which is preliminary data.</text>
</comment>
<dbReference type="Proteomes" id="UP000665561">
    <property type="component" value="Unassembled WGS sequence"/>
</dbReference>
<reference evidence="3 4" key="1">
    <citation type="submission" date="2020-01" db="EMBL/GenBank/DDBJ databases">
        <title>Paenibacillus soybeanensis sp. nov. isolated from the nodules of soybean (Glycine max(L.) Merr).</title>
        <authorList>
            <person name="Wang H."/>
        </authorList>
    </citation>
    <scope>NUCLEOTIDE SEQUENCE [LARGE SCALE GENOMIC DNA]</scope>
    <source>
        <strain evidence="3 4">T1</strain>
    </source>
</reference>
<dbReference type="Pfam" id="PF00583">
    <property type="entry name" value="Acetyltransf_1"/>
    <property type="match status" value="1"/>
</dbReference>
<keyword evidence="4" id="KW-1185">Reference proteome</keyword>
<dbReference type="InterPro" id="IPR000182">
    <property type="entry name" value="GNAT_dom"/>
</dbReference>
<protein>
    <submittedName>
        <fullName evidence="3">GNAT family N-acetyltransferase</fullName>
    </submittedName>
</protein>
<evidence type="ECO:0000313" key="4">
    <source>
        <dbReference type="Proteomes" id="UP000665561"/>
    </source>
</evidence>